<reference evidence="2 3" key="1">
    <citation type="submission" date="2019-08" db="EMBL/GenBank/DDBJ databases">
        <title>Professor.</title>
        <authorList>
            <person name="Park J.S."/>
        </authorList>
    </citation>
    <scope>NUCLEOTIDE SEQUENCE [LARGE SCALE GENOMIC DNA]</scope>
    <source>
        <strain evidence="2 3">176CP5-101</strain>
    </source>
</reference>
<feature type="transmembrane region" description="Helical" evidence="1">
    <location>
        <begin position="194"/>
        <end position="223"/>
    </location>
</feature>
<evidence type="ECO:0008006" key="4">
    <source>
        <dbReference type="Google" id="ProtNLM"/>
    </source>
</evidence>
<keyword evidence="1" id="KW-0472">Membrane</keyword>
<keyword evidence="1" id="KW-0812">Transmembrane</keyword>
<dbReference type="EMBL" id="VRUR01000001">
    <property type="protein sequence ID" value="TXN38220.1"/>
    <property type="molecule type" value="Genomic_DNA"/>
</dbReference>
<dbReference type="AlphaFoldDB" id="A0A5C8VAV9"/>
<dbReference type="Proteomes" id="UP000321456">
    <property type="component" value="Unassembled WGS sequence"/>
</dbReference>
<feature type="transmembrane region" description="Helical" evidence="1">
    <location>
        <begin position="133"/>
        <end position="159"/>
    </location>
</feature>
<gene>
    <name evidence="2" type="ORF">FVB32_07985</name>
</gene>
<name>A0A5C8VAV9_9FLAO</name>
<evidence type="ECO:0000313" key="3">
    <source>
        <dbReference type="Proteomes" id="UP000321456"/>
    </source>
</evidence>
<feature type="transmembrane region" description="Helical" evidence="1">
    <location>
        <begin position="32"/>
        <end position="56"/>
    </location>
</feature>
<comment type="caution">
    <text evidence="2">The sequence shown here is derived from an EMBL/GenBank/DDBJ whole genome shotgun (WGS) entry which is preliminary data.</text>
</comment>
<evidence type="ECO:0000256" key="1">
    <source>
        <dbReference type="SAM" id="Phobius"/>
    </source>
</evidence>
<feature type="transmembrane region" description="Helical" evidence="1">
    <location>
        <begin position="76"/>
        <end position="100"/>
    </location>
</feature>
<protein>
    <recommendedName>
        <fullName evidence="4">Glycerophosphoryl diester phosphodiesterase membrane domain-containing protein</fullName>
    </recommendedName>
</protein>
<keyword evidence="3" id="KW-1185">Reference proteome</keyword>
<keyword evidence="1" id="KW-1133">Transmembrane helix</keyword>
<accession>A0A5C8VAV9</accession>
<organism evidence="2 3">
    <name type="scientific">Flagellimonas hymeniacidonis</name>
    <dbReference type="NCBI Taxonomy" id="2603628"/>
    <lineage>
        <taxon>Bacteria</taxon>
        <taxon>Pseudomonadati</taxon>
        <taxon>Bacteroidota</taxon>
        <taxon>Flavobacteriia</taxon>
        <taxon>Flavobacteriales</taxon>
        <taxon>Flavobacteriaceae</taxon>
        <taxon>Flagellimonas</taxon>
    </lineage>
</organism>
<proteinExistence type="predicted"/>
<evidence type="ECO:0000313" key="2">
    <source>
        <dbReference type="EMBL" id="TXN38220.1"/>
    </source>
</evidence>
<sequence>MNFSALSQKINENQSIDFGAVFNNTIELFKKVWLQGFITILLTFVAIIPFYILMYLPMIALGIADPEAFEGQEMPPAAVIFMVLFMPILFLGIMTVALCLNAAFLRICKLNDLGESTSEDYFFYLKKKYLGKALMLSLIMLGLSILGTLACGLGIFYLIVPMSLLPAFLAFDEELSPMEITKASFALGNKNWGVIFGLILVMGIIAQLGVLLCLFGVLFTAMLGKIPIYFIYKDAVGFSEEP</sequence>
<dbReference type="RefSeq" id="WP_147742936.1">
    <property type="nucleotide sequence ID" value="NZ_VRUR01000001.1"/>
</dbReference>